<feature type="domain" description="tRNA wybutosine-synthesizing protein" evidence="10">
    <location>
        <begin position="18"/>
        <end position="300"/>
    </location>
</feature>
<evidence type="ECO:0000313" key="12">
    <source>
        <dbReference type="Proteomes" id="UP001161017"/>
    </source>
</evidence>
<evidence type="ECO:0000259" key="10">
    <source>
        <dbReference type="Pfam" id="PF02676"/>
    </source>
</evidence>
<dbReference type="GO" id="GO:0032259">
    <property type="term" value="P:methylation"/>
    <property type="evidence" value="ECO:0007669"/>
    <property type="project" value="UniProtKB-KW"/>
</dbReference>
<keyword evidence="4" id="KW-0808">Transferase</keyword>
<dbReference type="PANTHER" id="PTHR48418:SF1">
    <property type="entry name" value="TRNA WYBUTOSINE-SYNTHESIZING PROTEIN 3"/>
    <property type="match status" value="1"/>
</dbReference>
<gene>
    <name evidence="11" type="ORF">OHK93_004431</name>
</gene>
<name>A0AA43QW22_9LECA</name>
<keyword evidence="6" id="KW-0819">tRNA processing</keyword>
<dbReference type="GO" id="GO:0008033">
    <property type="term" value="P:tRNA processing"/>
    <property type="evidence" value="ECO:0007669"/>
    <property type="project" value="UniProtKB-KW"/>
</dbReference>
<dbReference type="Gene3D" id="3.30.1960.10">
    <property type="entry name" value="tRNA wybutosine-synthesizing-like"/>
    <property type="match status" value="1"/>
</dbReference>
<protein>
    <recommendedName>
        <fullName evidence="2">tRNA(Phe) 7-[(3-amino-3-carboxypropyl)-4-demethylwyosine(37)-N(4)]-methyltransferase</fullName>
        <ecNumber evidence="2">2.1.1.282</ecNumber>
    </recommendedName>
    <alternativeName>
        <fullName evidence="7">tRNA(Phe) 7-((3-amino-3-carboxypropyl)-4-demethylwyosine(37)-N(4))-methyltransferase</fullName>
    </alternativeName>
</protein>
<comment type="caution">
    <text evidence="11">The sequence shown here is derived from an EMBL/GenBank/DDBJ whole genome shotgun (WGS) entry which is preliminary data.</text>
</comment>
<feature type="region of interest" description="Disordered" evidence="9">
    <location>
        <begin position="328"/>
        <end position="356"/>
    </location>
</feature>
<evidence type="ECO:0000313" key="11">
    <source>
        <dbReference type="EMBL" id="MDI1492649.1"/>
    </source>
</evidence>
<evidence type="ECO:0000256" key="6">
    <source>
        <dbReference type="ARBA" id="ARBA00022694"/>
    </source>
</evidence>
<comment type="similarity">
    <text evidence="1">Belongs to the TYW3 family.</text>
</comment>
<accession>A0AA43QW22</accession>
<reference evidence="11" key="1">
    <citation type="journal article" date="2023" name="Genome Biol. Evol.">
        <title>First Whole Genome Sequence and Flow Cytometry Genome Size Data for the Lichen-Forming Fungus Ramalina farinacea (Ascomycota).</title>
        <authorList>
            <person name="Llewellyn T."/>
            <person name="Mian S."/>
            <person name="Hill R."/>
            <person name="Leitch I.J."/>
            <person name="Gaya E."/>
        </authorList>
    </citation>
    <scope>NUCLEOTIDE SEQUENCE</scope>
    <source>
        <strain evidence="11">LIQ254RAFAR</strain>
    </source>
</reference>
<dbReference type="InterPro" id="IPR003827">
    <property type="entry name" value="tRNA_yW-synthesising"/>
</dbReference>
<dbReference type="Pfam" id="PF02676">
    <property type="entry name" value="TYW3"/>
    <property type="match status" value="1"/>
</dbReference>
<evidence type="ECO:0000256" key="9">
    <source>
        <dbReference type="SAM" id="MobiDB-lite"/>
    </source>
</evidence>
<dbReference type="AlphaFoldDB" id="A0AA43QW22"/>
<sequence length="356" mass="38973">MSPKPAKKPPIPAAFTAKKNDILASLATPDADYTDASPKGSIDVPIRELIDRINGLEGVVTTSSCSGRISVFLEGTKGDHRGNVEKVNDVDHEGSIDVTNQLDSVIGRFDAETKITENDTSKQALQRYVPGGKGNGARWLFVSHDPLPEDFLRAQASLSRALGLDPNADGNGALRPSIGLANPGQPRLIRFQFEPMILHIMTASLHHAKIILAAAINSGFRESGVQSLKNLDDVNASPMVAVRTSGLAFESLIGYSEHRDDSGESLKPLVSEEYLRMLLRIGNERFVTNRERIARFKDELFGGSDRESQWESTEVRRERKRNAGLAQQAALQSASDNRHSRDISDETSALHLERLT</sequence>
<keyword evidence="12" id="KW-1185">Reference proteome</keyword>
<dbReference type="EC" id="2.1.1.282" evidence="2"/>
<organism evidence="11 12">
    <name type="scientific">Ramalina farinacea</name>
    <dbReference type="NCBI Taxonomy" id="258253"/>
    <lineage>
        <taxon>Eukaryota</taxon>
        <taxon>Fungi</taxon>
        <taxon>Dikarya</taxon>
        <taxon>Ascomycota</taxon>
        <taxon>Pezizomycotina</taxon>
        <taxon>Lecanoromycetes</taxon>
        <taxon>OSLEUM clade</taxon>
        <taxon>Lecanoromycetidae</taxon>
        <taxon>Lecanorales</taxon>
        <taxon>Lecanorineae</taxon>
        <taxon>Ramalinaceae</taxon>
        <taxon>Ramalina</taxon>
    </lineage>
</organism>
<evidence type="ECO:0000256" key="2">
    <source>
        <dbReference type="ARBA" id="ARBA00012750"/>
    </source>
</evidence>
<evidence type="ECO:0000256" key="8">
    <source>
        <dbReference type="ARBA" id="ARBA00049202"/>
    </source>
</evidence>
<keyword evidence="5" id="KW-0949">S-adenosyl-L-methionine</keyword>
<dbReference type="Proteomes" id="UP001161017">
    <property type="component" value="Unassembled WGS sequence"/>
</dbReference>
<dbReference type="GO" id="GO:0008168">
    <property type="term" value="F:methyltransferase activity"/>
    <property type="evidence" value="ECO:0007669"/>
    <property type="project" value="UniProtKB-KW"/>
</dbReference>
<evidence type="ECO:0000256" key="1">
    <source>
        <dbReference type="ARBA" id="ARBA00008569"/>
    </source>
</evidence>
<evidence type="ECO:0000256" key="5">
    <source>
        <dbReference type="ARBA" id="ARBA00022691"/>
    </source>
</evidence>
<comment type="catalytic activity">
    <reaction evidence="8">
        <text>4-demethyl-7-[(3S)-3-amino-3-carboxypropyl]wyosine(37) in tRNA(Phe) + S-adenosyl-L-methionine = 7-[(3S)-3-amino-3-carboxypropyl]wyosine(37) in tRNA(Phe) + S-adenosyl-L-homocysteine + H(+)</text>
        <dbReference type="Rhea" id="RHEA:36635"/>
        <dbReference type="Rhea" id="RHEA-COMP:10378"/>
        <dbReference type="Rhea" id="RHEA-COMP:10379"/>
        <dbReference type="ChEBI" id="CHEBI:15378"/>
        <dbReference type="ChEBI" id="CHEBI:57856"/>
        <dbReference type="ChEBI" id="CHEBI:59789"/>
        <dbReference type="ChEBI" id="CHEBI:73543"/>
        <dbReference type="ChEBI" id="CHEBI:73550"/>
        <dbReference type="EC" id="2.1.1.282"/>
    </reaction>
</comment>
<dbReference type="PANTHER" id="PTHR48418">
    <property type="entry name" value="TRNA WYBUTOSINE-SYNTHESIZING PROTEIN 3"/>
    <property type="match status" value="1"/>
</dbReference>
<evidence type="ECO:0000256" key="4">
    <source>
        <dbReference type="ARBA" id="ARBA00022679"/>
    </source>
</evidence>
<dbReference type="InterPro" id="IPR036602">
    <property type="entry name" value="tRNA_yW-synthesising-like_sf"/>
</dbReference>
<dbReference type="EMBL" id="JAPUFD010000020">
    <property type="protein sequence ID" value="MDI1492649.1"/>
    <property type="molecule type" value="Genomic_DNA"/>
</dbReference>
<dbReference type="SUPFAM" id="SSF111278">
    <property type="entry name" value="SSo0622-like"/>
    <property type="match status" value="1"/>
</dbReference>
<evidence type="ECO:0000256" key="7">
    <source>
        <dbReference type="ARBA" id="ARBA00030554"/>
    </source>
</evidence>
<evidence type="ECO:0000256" key="3">
    <source>
        <dbReference type="ARBA" id="ARBA00022603"/>
    </source>
</evidence>
<keyword evidence="3" id="KW-0489">Methyltransferase</keyword>
<proteinExistence type="inferred from homology"/>